<dbReference type="PANTHER" id="PTHR47756">
    <property type="entry name" value="BLL6612 PROTEIN-RELATED"/>
    <property type="match status" value="1"/>
</dbReference>
<dbReference type="GO" id="GO:0003700">
    <property type="term" value="F:DNA-binding transcription factor activity"/>
    <property type="evidence" value="ECO:0007669"/>
    <property type="project" value="InterPro"/>
</dbReference>
<dbReference type="Pfam" id="PF20239">
    <property type="entry name" value="DUF6596"/>
    <property type="match status" value="1"/>
</dbReference>
<dbReference type="GO" id="GO:0006352">
    <property type="term" value="P:DNA-templated transcription initiation"/>
    <property type="evidence" value="ECO:0007669"/>
    <property type="project" value="InterPro"/>
</dbReference>
<dbReference type="InterPro" id="IPR007627">
    <property type="entry name" value="RNA_pol_sigma70_r2"/>
</dbReference>
<organism evidence="4 5">
    <name type="scientific">Cryobacterium melibiosiphilum</name>
    <dbReference type="NCBI Taxonomy" id="995039"/>
    <lineage>
        <taxon>Bacteria</taxon>
        <taxon>Bacillati</taxon>
        <taxon>Actinomycetota</taxon>
        <taxon>Actinomycetes</taxon>
        <taxon>Micrococcales</taxon>
        <taxon>Microbacteriaceae</taxon>
        <taxon>Cryobacterium</taxon>
    </lineage>
</organism>
<evidence type="ECO:0000256" key="1">
    <source>
        <dbReference type="SAM" id="MobiDB-lite"/>
    </source>
</evidence>
<dbReference type="OrthoDB" id="9780299at2"/>
<feature type="domain" description="RNA polymerase sigma-70 region 2" evidence="2">
    <location>
        <begin position="82"/>
        <end position="142"/>
    </location>
</feature>
<feature type="domain" description="DUF6596" evidence="3">
    <location>
        <begin position="254"/>
        <end position="353"/>
    </location>
</feature>
<keyword evidence="5" id="KW-1185">Reference proteome</keyword>
<gene>
    <name evidence="4" type="ORF">D6T64_14485</name>
</gene>
<sequence length="479" mass="51154">MPGRPVRCGRDSPVCRRLSGRCLAQPGQPVDGDDSLNDGGNGSLNAGVNAGPGQNTGQAADRRADQRTNARARAEQVARDSYGRLLAVLAAPTGDIPAAEDALADAFVQALVSWPGSGIPDNPQGWLVTVARNRLRDRWKSAETQRTMPLSEQKSARGLDADVGDRGVLEYLDVDRIGDKRLELLFVCGHPAIDPGIRTPLMLQTVLGVDSARIAVVFHLSPAALTQRLVRAKRRIRDARIPFVVPGRADLPDRLPAVLEVIYGAYAIDWQSAASRQVDSLAGEALYLAVTLATLLPRDAEVLGLAALLSFSLARAPARFSPTGEPLPLDEQDPARWDIALVGQGEVFLRRAHGLGSIGRFQLEAAIESVHADRARSGTTDRPALKKLHQALVRLAPTLGARVALSVAVGDVDGAEAGLHALNDVEGADDFQPAWAARAFLLAQAGRTPEARRAYDRAITLTADAGTRVRLQHTRDGLA</sequence>
<evidence type="ECO:0000313" key="5">
    <source>
        <dbReference type="Proteomes" id="UP000272015"/>
    </source>
</evidence>
<protein>
    <submittedName>
        <fullName evidence="4">RNA polymerase subunit sigma-70</fullName>
    </submittedName>
</protein>
<accession>A0A3A5MDG7</accession>
<dbReference type="PANTHER" id="PTHR47756:SF2">
    <property type="entry name" value="BLL6612 PROTEIN"/>
    <property type="match status" value="1"/>
</dbReference>
<dbReference type="EMBL" id="QZVS01000089">
    <property type="protein sequence ID" value="RJT87512.1"/>
    <property type="molecule type" value="Genomic_DNA"/>
</dbReference>
<evidence type="ECO:0000259" key="3">
    <source>
        <dbReference type="Pfam" id="PF20239"/>
    </source>
</evidence>
<dbReference type="AlphaFoldDB" id="A0A3A5MDG7"/>
<dbReference type="Pfam" id="PF04542">
    <property type="entry name" value="Sigma70_r2"/>
    <property type="match status" value="1"/>
</dbReference>
<feature type="compositionally biased region" description="Basic and acidic residues" evidence="1">
    <location>
        <begin position="60"/>
        <end position="69"/>
    </location>
</feature>
<dbReference type="InterPro" id="IPR046531">
    <property type="entry name" value="DUF6596"/>
</dbReference>
<evidence type="ECO:0000313" key="4">
    <source>
        <dbReference type="EMBL" id="RJT87512.1"/>
    </source>
</evidence>
<dbReference type="SUPFAM" id="SSF88946">
    <property type="entry name" value="Sigma2 domain of RNA polymerase sigma factors"/>
    <property type="match status" value="1"/>
</dbReference>
<feature type="region of interest" description="Disordered" evidence="1">
    <location>
        <begin position="23"/>
        <end position="69"/>
    </location>
</feature>
<dbReference type="Proteomes" id="UP000272015">
    <property type="component" value="Unassembled WGS sequence"/>
</dbReference>
<comment type="caution">
    <text evidence="4">The sequence shown here is derived from an EMBL/GenBank/DDBJ whole genome shotgun (WGS) entry which is preliminary data.</text>
</comment>
<dbReference type="InterPro" id="IPR013325">
    <property type="entry name" value="RNA_pol_sigma_r2"/>
</dbReference>
<dbReference type="Gene3D" id="1.10.1740.10">
    <property type="match status" value="1"/>
</dbReference>
<name>A0A3A5MDG7_9MICO</name>
<reference evidence="4 5" key="1">
    <citation type="submission" date="2018-09" db="EMBL/GenBank/DDBJ databases">
        <title>Novel species of Cryobacterium.</title>
        <authorList>
            <person name="Liu Q."/>
            <person name="Xin Y.-H."/>
        </authorList>
    </citation>
    <scope>NUCLEOTIDE SEQUENCE [LARGE SCALE GENOMIC DNA]</scope>
    <source>
        <strain evidence="4 5">Hh39</strain>
    </source>
</reference>
<proteinExistence type="predicted"/>
<evidence type="ECO:0000259" key="2">
    <source>
        <dbReference type="Pfam" id="PF04542"/>
    </source>
</evidence>